<evidence type="ECO:0000313" key="10">
    <source>
        <dbReference type="RefSeq" id="XP_033531723.1"/>
    </source>
</evidence>
<feature type="domain" description="FAD-binding" evidence="7">
    <location>
        <begin position="325"/>
        <end position="399"/>
    </location>
</feature>
<dbReference type="RefSeq" id="XP_033531723.1">
    <property type="nucleotide sequence ID" value="XM_033680011.1"/>
</dbReference>
<dbReference type="GO" id="GO:0071949">
    <property type="term" value="F:FAD binding"/>
    <property type="evidence" value="ECO:0007669"/>
    <property type="project" value="InterPro"/>
</dbReference>
<evidence type="ECO:0000256" key="2">
    <source>
        <dbReference type="ARBA" id="ARBA00022630"/>
    </source>
</evidence>
<evidence type="ECO:0000313" key="8">
    <source>
        <dbReference type="EMBL" id="KAF1810092.1"/>
    </source>
</evidence>
<dbReference type="AlphaFoldDB" id="A0A6G1FWL4"/>
<organism evidence="8">
    <name type="scientific">Eremomyces bilateralis CBS 781.70</name>
    <dbReference type="NCBI Taxonomy" id="1392243"/>
    <lineage>
        <taxon>Eukaryota</taxon>
        <taxon>Fungi</taxon>
        <taxon>Dikarya</taxon>
        <taxon>Ascomycota</taxon>
        <taxon>Pezizomycotina</taxon>
        <taxon>Dothideomycetes</taxon>
        <taxon>Dothideomycetes incertae sedis</taxon>
        <taxon>Eremomycetales</taxon>
        <taxon>Eremomycetaceae</taxon>
        <taxon>Eremomyces</taxon>
    </lineage>
</organism>
<name>A0A6G1FWL4_9PEZI</name>
<reference evidence="8 10" key="1">
    <citation type="submission" date="2020-01" db="EMBL/GenBank/DDBJ databases">
        <authorList>
            <consortium name="DOE Joint Genome Institute"/>
            <person name="Haridas S."/>
            <person name="Albert R."/>
            <person name="Binder M."/>
            <person name="Bloem J."/>
            <person name="Labutti K."/>
            <person name="Salamov A."/>
            <person name="Andreopoulos B."/>
            <person name="Baker S.E."/>
            <person name="Barry K."/>
            <person name="Bills G."/>
            <person name="Bluhm B.H."/>
            <person name="Cannon C."/>
            <person name="Castanera R."/>
            <person name="Culley D.E."/>
            <person name="Daum C."/>
            <person name="Ezra D."/>
            <person name="Gonzalez J.B."/>
            <person name="Henrissat B."/>
            <person name="Kuo A."/>
            <person name="Liang C."/>
            <person name="Lipzen A."/>
            <person name="Lutzoni F."/>
            <person name="Magnuson J."/>
            <person name="Mondo S."/>
            <person name="Nolan M."/>
            <person name="Ohm R."/>
            <person name="Pangilinan J."/>
            <person name="Park H.-J."/>
            <person name="Ramirez L."/>
            <person name="Alfaro M."/>
            <person name="Sun H."/>
            <person name="Tritt A."/>
            <person name="Yoshinaga Y."/>
            <person name="Zwiers L.-H."/>
            <person name="Turgeon B.G."/>
            <person name="Goodwin S.B."/>
            <person name="Spatafora J.W."/>
            <person name="Crous P.W."/>
            <person name="Grigoriev I.V."/>
        </authorList>
    </citation>
    <scope>NUCLEOTIDE SEQUENCE</scope>
    <source>
        <strain evidence="8 10">CBS 781.70</strain>
    </source>
</reference>
<dbReference type="PRINTS" id="PR00420">
    <property type="entry name" value="RNGMNOXGNASE"/>
</dbReference>
<dbReference type="SUPFAM" id="SSF51905">
    <property type="entry name" value="FAD/NAD(P)-binding domain"/>
    <property type="match status" value="1"/>
</dbReference>
<evidence type="ECO:0000259" key="7">
    <source>
        <dbReference type="Pfam" id="PF01494"/>
    </source>
</evidence>
<keyword evidence="2" id="KW-0285">Flavoprotein</keyword>
<dbReference type="GeneID" id="54420581"/>
<dbReference type="Proteomes" id="UP000504638">
    <property type="component" value="Unplaced"/>
</dbReference>
<protein>
    <submittedName>
        <fullName evidence="8 10">FAD/NAD(P)-binding domain-containing protein</fullName>
    </submittedName>
</protein>
<reference evidence="10" key="2">
    <citation type="submission" date="2020-04" db="EMBL/GenBank/DDBJ databases">
        <authorList>
            <consortium name="NCBI Genome Project"/>
        </authorList>
    </citation>
    <scope>NUCLEOTIDE SEQUENCE</scope>
    <source>
        <strain evidence="10">CBS 781.70</strain>
    </source>
</reference>
<dbReference type="Pfam" id="PF01494">
    <property type="entry name" value="FAD_binding_3"/>
    <property type="match status" value="2"/>
</dbReference>
<dbReference type="InterPro" id="IPR050493">
    <property type="entry name" value="FAD-dep_Monooxygenase_BioMet"/>
</dbReference>
<evidence type="ECO:0000256" key="5">
    <source>
        <dbReference type="ARBA" id="ARBA00023033"/>
    </source>
</evidence>
<dbReference type="EMBL" id="ML975168">
    <property type="protein sequence ID" value="KAF1810092.1"/>
    <property type="molecule type" value="Genomic_DNA"/>
</dbReference>
<dbReference type="OrthoDB" id="16820at2759"/>
<proteinExistence type="inferred from homology"/>
<dbReference type="Gene3D" id="3.50.50.60">
    <property type="entry name" value="FAD/NAD(P)-binding domain"/>
    <property type="match status" value="1"/>
</dbReference>
<feature type="domain" description="FAD-binding" evidence="7">
    <location>
        <begin position="8"/>
        <end position="189"/>
    </location>
</feature>
<feature type="region of interest" description="Disordered" evidence="6">
    <location>
        <begin position="463"/>
        <end position="483"/>
    </location>
</feature>
<evidence type="ECO:0000256" key="6">
    <source>
        <dbReference type="SAM" id="MobiDB-lite"/>
    </source>
</evidence>
<dbReference type="PANTHER" id="PTHR13789">
    <property type="entry name" value="MONOOXYGENASE"/>
    <property type="match status" value="1"/>
</dbReference>
<keyword evidence="3" id="KW-0274">FAD</keyword>
<dbReference type="GO" id="GO:0004497">
    <property type="term" value="F:monooxygenase activity"/>
    <property type="evidence" value="ECO:0007669"/>
    <property type="project" value="UniProtKB-KW"/>
</dbReference>
<sequence length="483" mass="52833">MSDAKAELSILIVGAGIGGLSTALHLHAAGFTSIRIFESSSSITPLGVGINLQPHAVLLLRNLGLLPALHASAIETADLNYYTQHGELIVREPRGLAAGYAVPQFSVHRGELQMMLLDAVRERLGKGAVRLDHALERFEQGEEEVTAHFVRKPAKGTDEVVGPAEIPTASGHVLLACDGIHSSCRAQLYPTEGPPRFSGRILWRGCTVREKGFLTGRSMVWAGHADQKFIAYPIGGGSFRKGRSLVNWIAELRVRDEGDPDLTPPPVDWLRGVDREKFLPRFVGWRFMDEREGRDTTQSDQVLDVEELVEATDTVYEFPMCDRDPVDRWCEGRMTLMGDAAHPMYPIGSNGASQAILDSEALVTAFLSLPQTPSGLSAGVASALQAYEKQRRPPTTAIVLSNRANGPDQVLQLVYERAPDGLQGRHVHDIVPEKEIDEVGRKYKQIAGFEVTKVNAMAVESEGVAERAGLRSPKGWQKGDERL</sequence>
<dbReference type="InterPro" id="IPR002938">
    <property type="entry name" value="FAD-bd"/>
</dbReference>
<keyword evidence="9" id="KW-1185">Reference proteome</keyword>
<gene>
    <name evidence="8 10" type="ORF">P152DRAFT_460897</name>
</gene>
<keyword evidence="4" id="KW-0560">Oxidoreductase</keyword>
<evidence type="ECO:0000256" key="4">
    <source>
        <dbReference type="ARBA" id="ARBA00023002"/>
    </source>
</evidence>
<dbReference type="NCBIfam" id="NF005720">
    <property type="entry name" value="PRK07538.1"/>
    <property type="match status" value="1"/>
</dbReference>
<evidence type="ECO:0000256" key="1">
    <source>
        <dbReference type="ARBA" id="ARBA00007992"/>
    </source>
</evidence>
<evidence type="ECO:0000313" key="9">
    <source>
        <dbReference type="Proteomes" id="UP000504638"/>
    </source>
</evidence>
<dbReference type="Gene3D" id="3.30.9.30">
    <property type="match status" value="1"/>
</dbReference>
<dbReference type="InterPro" id="IPR036188">
    <property type="entry name" value="FAD/NAD-bd_sf"/>
</dbReference>
<accession>A0A6G1FWL4</accession>
<evidence type="ECO:0000256" key="3">
    <source>
        <dbReference type="ARBA" id="ARBA00022827"/>
    </source>
</evidence>
<reference evidence="10" key="3">
    <citation type="submission" date="2025-04" db="UniProtKB">
        <authorList>
            <consortium name="RefSeq"/>
        </authorList>
    </citation>
    <scope>IDENTIFICATION</scope>
    <source>
        <strain evidence="10">CBS 781.70</strain>
    </source>
</reference>
<dbReference type="PANTHER" id="PTHR13789:SF268">
    <property type="entry name" value="5-METHYLPHENAZINE-1-CARBOXYLATE 1-MONOOXYGENASE"/>
    <property type="match status" value="1"/>
</dbReference>
<comment type="similarity">
    <text evidence="1">Belongs to the paxM FAD-dependent monooxygenase family.</text>
</comment>
<keyword evidence="5" id="KW-0503">Monooxygenase</keyword>
<dbReference type="SUPFAM" id="SSF54373">
    <property type="entry name" value="FAD-linked reductases, C-terminal domain"/>
    <property type="match status" value="1"/>
</dbReference>